<dbReference type="AlphaFoldDB" id="A0A3D9AT82"/>
<name>A0A3D9AT82_9FLAO</name>
<accession>A0A3D9AT82</accession>
<dbReference type="EMBL" id="QNVU01000039">
    <property type="protein sequence ID" value="REC44559.1"/>
    <property type="molecule type" value="Genomic_DNA"/>
</dbReference>
<gene>
    <name evidence="1" type="ORF">DRF68_16210</name>
</gene>
<evidence type="ECO:0000313" key="2">
    <source>
        <dbReference type="Proteomes" id="UP000256924"/>
    </source>
</evidence>
<sequence>MKLKFSFIYLLLIVTSCKNERKELLLADREAPLGWVYLKMYDDESFEFISQGMMRDKDVYTGNYEFKNDTLYFKYNDSVPKAGSKAVINNDFVSYINGSYAESLKVKRNKFKLKKVVSY</sequence>
<keyword evidence="2" id="KW-1185">Reference proteome</keyword>
<reference evidence="1 2" key="1">
    <citation type="journal article" date="2004" name="Emerg. Infect. Dis.">
        <title>Amoebae-resisting bacteria isolated from human nasal swabs by amoebal coculture.</title>
        <authorList>
            <person name="Greub G."/>
            <person name="La Scola B."/>
            <person name="Raoult D."/>
        </authorList>
    </citation>
    <scope>NUCLEOTIDE SEQUENCE [LARGE SCALE GENOMIC DNA]</scope>
    <source>
        <strain evidence="1 2">CCUG 51329</strain>
    </source>
</reference>
<protein>
    <submittedName>
        <fullName evidence="1">Uncharacterized protein</fullName>
    </submittedName>
</protein>
<proteinExistence type="predicted"/>
<comment type="caution">
    <text evidence="1">The sequence shown here is derived from an EMBL/GenBank/DDBJ whole genome shotgun (WGS) entry which is preliminary data.</text>
</comment>
<evidence type="ECO:0000313" key="1">
    <source>
        <dbReference type="EMBL" id="REC44559.1"/>
    </source>
</evidence>
<dbReference type="PROSITE" id="PS51257">
    <property type="entry name" value="PROKAR_LIPOPROTEIN"/>
    <property type="match status" value="1"/>
</dbReference>
<organism evidence="1 2">
    <name type="scientific">Candidatus Chryseobacterium massiliense</name>
    <dbReference type="NCBI Taxonomy" id="204089"/>
    <lineage>
        <taxon>Bacteria</taxon>
        <taxon>Pseudomonadati</taxon>
        <taxon>Bacteroidota</taxon>
        <taxon>Flavobacteriia</taxon>
        <taxon>Flavobacteriales</taxon>
        <taxon>Weeksellaceae</taxon>
        <taxon>Chryseobacterium group</taxon>
        <taxon>Chryseobacterium</taxon>
    </lineage>
</organism>
<dbReference type="RefSeq" id="WP_116099489.1">
    <property type="nucleotide sequence ID" value="NZ_QNVU01000039.1"/>
</dbReference>
<dbReference type="Proteomes" id="UP000256924">
    <property type="component" value="Unassembled WGS sequence"/>
</dbReference>